<feature type="region of interest" description="Disordered" evidence="1">
    <location>
        <begin position="1"/>
        <end position="37"/>
    </location>
</feature>
<evidence type="ECO:0000313" key="2">
    <source>
        <dbReference type="EMBL" id="TKR95281.1"/>
    </source>
</evidence>
<gene>
    <name evidence="2" type="ORF">L596_009470</name>
</gene>
<feature type="compositionally biased region" description="Basic residues" evidence="1">
    <location>
        <begin position="95"/>
        <end position="112"/>
    </location>
</feature>
<evidence type="ECO:0000313" key="3">
    <source>
        <dbReference type="Proteomes" id="UP000298663"/>
    </source>
</evidence>
<keyword evidence="3" id="KW-1185">Reference proteome</keyword>
<accession>A0A4U5PG87</accession>
<reference evidence="2 3" key="1">
    <citation type="journal article" date="2015" name="Genome Biol.">
        <title>Comparative genomics of Steinernema reveals deeply conserved gene regulatory networks.</title>
        <authorList>
            <person name="Dillman A.R."/>
            <person name="Macchietto M."/>
            <person name="Porter C.F."/>
            <person name="Rogers A."/>
            <person name="Williams B."/>
            <person name="Antoshechkin I."/>
            <person name="Lee M.M."/>
            <person name="Goodwin Z."/>
            <person name="Lu X."/>
            <person name="Lewis E.E."/>
            <person name="Goodrich-Blair H."/>
            <person name="Stock S.P."/>
            <person name="Adams B.J."/>
            <person name="Sternberg P.W."/>
            <person name="Mortazavi A."/>
        </authorList>
    </citation>
    <scope>NUCLEOTIDE SEQUENCE [LARGE SCALE GENOMIC DNA]</scope>
    <source>
        <strain evidence="2 3">ALL</strain>
    </source>
</reference>
<feature type="region of interest" description="Disordered" evidence="1">
    <location>
        <begin position="93"/>
        <end position="114"/>
    </location>
</feature>
<dbReference type="Proteomes" id="UP000298663">
    <property type="component" value="Unassembled WGS sequence"/>
</dbReference>
<sequence length="141" mass="15716">MGMTSGKGSIKHIRSRELQGSKTSLQPEHITSDTFWPRAAQNRPLSSSLPLLHRDSEIPFGAETFLKTSLLATQIRLAAPRLHASRLLIKTPLNGRRRRRSAGGRRRLHKKEMGRGAVGEAGVFAFRELGTVESDPRKVIR</sequence>
<protein>
    <submittedName>
        <fullName evidence="2">Uncharacterized protein</fullName>
    </submittedName>
</protein>
<evidence type="ECO:0000256" key="1">
    <source>
        <dbReference type="SAM" id="MobiDB-lite"/>
    </source>
</evidence>
<reference evidence="2 3" key="2">
    <citation type="journal article" date="2019" name="G3 (Bethesda)">
        <title>Hybrid Assembly of the Genome of the Entomopathogenic Nematode Steinernema carpocapsae Identifies the X-Chromosome.</title>
        <authorList>
            <person name="Serra L."/>
            <person name="Macchietto M."/>
            <person name="Macias-Munoz A."/>
            <person name="McGill C.J."/>
            <person name="Rodriguez I.M."/>
            <person name="Rodriguez B."/>
            <person name="Murad R."/>
            <person name="Mortazavi A."/>
        </authorList>
    </citation>
    <scope>NUCLEOTIDE SEQUENCE [LARGE SCALE GENOMIC DNA]</scope>
    <source>
        <strain evidence="2 3">ALL</strain>
    </source>
</reference>
<proteinExistence type="predicted"/>
<comment type="caution">
    <text evidence="2">The sequence shown here is derived from an EMBL/GenBank/DDBJ whole genome shotgun (WGS) entry which is preliminary data.</text>
</comment>
<name>A0A4U5PG87_STECR</name>
<dbReference type="AlphaFoldDB" id="A0A4U5PG87"/>
<dbReference type="EMBL" id="AZBU02000002">
    <property type="protein sequence ID" value="TKR95281.1"/>
    <property type="molecule type" value="Genomic_DNA"/>
</dbReference>
<organism evidence="2 3">
    <name type="scientific">Steinernema carpocapsae</name>
    <name type="common">Entomopathogenic nematode</name>
    <dbReference type="NCBI Taxonomy" id="34508"/>
    <lineage>
        <taxon>Eukaryota</taxon>
        <taxon>Metazoa</taxon>
        <taxon>Ecdysozoa</taxon>
        <taxon>Nematoda</taxon>
        <taxon>Chromadorea</taxon>
        <taxon>Rhabditida</taxon>
        <taxon>Tylenchina</taxon>
        <taxon>Panagrolaimomorpha</taxon>
        <taxon>Strongyloidoidea</taxon>
        <taxon>Steinernematidae</taxon>
        <taxon>Steinernema</taxon>
    </lineage>
</organism>